<evidence type="ECO:0000313" key="2">
    <source>
        <dbReference type="Proteomes" id="UP001060215"/>
    </source>
</evidence>
<protein>
    <submittedName>
        <fullName evidence="1">ADP-ribosylation factor-like protein 5</fullName>
    </submittedName>
</protein>
<dbReference type="EMBL" id="CM045766">
    <property type="protein sequence ID" value="KAI8004355.1"/>
    <property type="molecule type" value="Genomic_DNA"/>
</dbReference>
<name>A0ACC0GU61_9ERIC</name>
<comment type="caution">
    <text evidence="1">The sequence shown here is derived from an EMBL/GenBank/DDBJ whole genome shotgun (WGS) entry which is preliminary data.</text>
</comment>
<sequence>MGFRTQASKRGRRNLPVNQPLIGLGSRRTRQTLDITGNIVSGNSCSYCSDRQHRHSQRIGMKDELVRLLPHEDLPNSVVLILQTNKTPAEIIDALSLHSIKNNDWYIQACCARTGEGLYDGLGWIAQRVTGKATS</sequence>
<organism evidence="1 2">
    <name type="scientific">Camellia lanceoleosa</name>
    <dbReference type="NCBI Taxonomy" id="1840588"/>
    <lineage>
        <taxon>Eukaryota</taxon>
        <taxon>Viridiplantae</taxon>
        <taxon>Streptophyta</taxon>
        <taxon>Embryophyta</taxon>
        <taxon>Tracheophyta</taxon>
        <taxon>Spermatophyta</taxon>
        <taxon>Magnoliopsida</taxon>
        <taxon>eudicotyledons</taxon>
        <taxon>Gunneridae</taxon>
        <taxon>Pentapetalae</taxon>
        <taxon>asterids</taxon>
        <taxon>Ericales</taxon>
        <taxon>Theaceae</taxon>
        <taxon>Camellia</taxon>
    </lineage>
</organism>
<evidence type="ECO:0000313" key="1">
    <source>
        <dbReference type="EMBL" id="KAI8004355.1"/>
    </source>
</evidence>
<accession>A0ACC0GU61</accession>
<proteinExistence type="predicted"/>
<keyword evidence="2" id="KW-1185">Reference proteome</keyword>
<reference evidence="1 2" key="1">
    <citation type="journal article" date="2022" name="Plant J.">
        <title>Chromosome-level genome of Camellia lanceoleosa provides a valuable resource for understanding genome evolution and self-incompatibility.</title>
        <authorList>
            <person name="Gong W."/>
            <person name="Xiao S."/>
            <person name="Wang L."/>
            <person name="Liao Z."/>
            <person name="Chang Y."/>
            <person name="Mo W."/>
            <person name="Hu G."/>
            <person name="Li W."/>
            <person name="Zhao G."/>
            <person name="Zhu H."/>
            <person name="Hu X."/>
            <person name="Ji K."/>
            <person name="Xiang X."/>
            <person name="Song Q."/>
            <person name="Yuan D."/>
            <person name="Jin S."/>
            <person name="Zhang L."/>
        </authorList>
    </citation>
    <scope>NUCLEOTIDE SEQUENCE [LARGE SCALE GENOMIC DNA]</scope>
    <source>
        <strain evidence="1">SQ_2022a</strain>
    </source>
</reference>
<gene>
    <name evidence="1" type="ORF">LOK49_LG08G02897</name>
</gene>
<dbReference type="Proteomes" id="UP001060215">
    <property type="component" value="Chromosome 9"/>
</dbReference>